<organism evidence="2 3">
    <name type="scientific">Polluticaenibacter yanchengensis</name>
    <dbReference type="NCBI Taxonomy" id="3014562"/>
    <lineage>
        <taxon>Bacteria</taxon>
        <taxon>Pseudomonadati</taxon>
        <taxon>Bacteroidota</taxon>
        <taxon>Chitinophagia</taxon>
        <taxon>Chitinophagales</taxon>
        <taxon>Chitinophagaceae</taxon>
        <taxon>Polluticaenibacter</taxon>
    </lineage>
</organism>
<gene>
    <name evidence="2" type="ORF">O3P16_15595</name>
</gene>
<feature type="signal peptide" evidence="1">
    <location>
        <begin position="1"/>
        <end position="22"/>
    </location>
</feature>
<evidence type="ECO:0000313" key="3">
    <source>
        <dbReference type="Proteomes" id="UP001210231"/>
    </source>
</evidence>
<accession>A0ABT4UN47</accession>
<dbReference type="RefSeq" id="WP_407032570.1">
    <property type="nucleotide sequence ID" value="NZ_JAQGEF010000025.1"/>
</dbReference>
<comment type="caution">
    <text evidence="2">The sequence shown here is derived from an EMBL/GenBank/DDBJ whole genome shotgun (WGS) entry which is preliminary data.</text>
</comment>
<dbReference type="EMBL" id="JAQGEF010000025">
    <property type="protein sequence ID" value="MDA3616240.1"/>
    <property type="molecule type" value="Genomic_DNA"/>
</dbReference>
<reference evidence="2 3" key="1">
    <citation type="submission" date="2022-12" db="EMBL/GenBank/DDBJ databases">
        <title>Chitinophagaceae gen. sp. nov., a new member of the family Chitinophagaceae, isolated from soil in a chemical factory.</title>
        <authorList>
            <person name="Ke Z."/>
        </authorList>
    </citation>
    <scope>NUCLEOTIDE SEQUENCE [LARGE SCALE GENOMIC DNA]</scope>
    <source>
        <strain evidence="2 3">LY-5</strain>
    </source>
</reference>
<keyword evidence="3" id="KW-1185">Reference proteome</keyword>
<sequence>MKKQLLSLTMMVVTSLCAFSQANPAKLDELRKNRKIEADTSKKDDWKLGGTFAVNFNQQTSSYWVGVTESSSLTLGILGDGYANYAKDKCFWDNALKANYSFLNNQSQGTRKASDFIDVYSKYGYSLNKANTLLGSVIFNGRTQFTNGYDYSVTPRRRTSGFFAPATILLTPGLDWKPKENFSVFVSPAAARWVIVSNDPYSFTGTPGEKPISELYGVDPAKKIDFQFGAFVSVNYKQELFKNVLYTSRLDLYSNYKSNPQNVDIFWTNNIAFKVNSWLAFTYQFNIAYDDDFRPEGKVGPRTQFLGNLGIGVTTKF</sequence>
<feature type="chain" id="PRO_5047412297" evidence="1">
    <location>
        <begin position="23"/>
        <end position="317"/>
    </location>
</feature>
<evidence type="ECO:0000256" key="1">
    <source>
        <dbReference type="SAM" id="SignalP"/>
    </source>
</evidence>
<evidence type="ECO:0000313" key="2">
    <source>
        <dbReference type="EMBL" id="MDA3616240.1"/>
    </source>
</evidence>
<dbReference type="InterPro" id="IPR021428">
    <property type="entry name" value="DUF3078"/>
</dbReference>
<dbReference type="Proteomes" id="UP001210231">
    <property type="component" value="Unassembled WGS sequence"/>
</dbReference>
<proteinExistence type="predicted"/>
<dbReference type="Pfam" id="PF11276">
    <property type="entry name" value="DUF3078"/>
    <property type="match status" value="1"/>
</dbReference>
<protein>
    <submittedName>
        <fullName evidence="2">DUF3078 domain-containing protein</fullName>
    </submittedName>
</protein>
<keyword evidence="1" id="KW-0732">Signal</keyword>
<name>A0ABT4UN47_9BACT</name>